<evidence type="ECO:0000313" key="5">
    <source>
        <dbReference type="Proteomes" id="UP000697297"/>
    </source>
</evidence>
<evidence type="ECO:0000256" key="2">
    <source>
        <dbReference type="SAM" id="MobiDB-lite"/>
    </source>
</evidence>
<evidence type="ECO:0000256" key="1">
    <source>
        <dbReference type="SAM" id="Coils"/>
    </source>
</evidence>
<gene>
    <name evidence="3" type="ORF">KL933_002425</name>
    <name evidence="4" type="ORF">KL946_003075</name>
</gene>
<evidence type="ECO:0000313" key="4">
    <source>
        <dbReference type="EMBL" id="KAG7764395.1"/>
    </source>
</evidence>
<feature type="coiled-coil region" evidence="1">
    <location>
        <begin position="102"/>
        <end position="234"/>
    </location>
</feature>
<reference evidence="3 5" key="1">
    <citation type="journal article" date="2021" name="G3 (Bethesda)">
        <title>Genomic diversity, chromosomal rearrangements, and interspecies hybridization in the ogataea polymorpha species complex.</title>
        <authorList>
            <person name="Hanson S.J."/>
            <person name="Cinneide E.O."/>
            <person name="Salzberg L.I."/>
            <person name="Wolfe K.H."/>
            <person name="McGowan J."/>
            <person name="Fitzpatrick D.A."/>
            <person name="Matlin K."/>
        </authorList>
    </citation>
    <scope>NUCLEOTIDE SEQUENCE</scope>
    <source>
        <strain evidence="4">81-436-3</strain>
        <strain evidence="3">83-405-1</strain>
    </source>
</reference>
<keyword evidence="5" id="KW-1185">Reference proteome</keyword>
<dbReference type="Proteomes" id="UP000738402">
    <property type="component" value="Unassembled WGS sequence"/>
</dbReference>
<sequence length="404" mass="46565">MASFPQDSSLFRSKLSTFKLDKSEKDVGDVSETTLCNDSGIVEEGEKNVFLDRAPPKTRFAPEMPSKPHKRRKCSETQPPIDYLLSTISHLNTATEKNDSELRQTEAKLAEANGRLAVHKRLAASFKERLKSLESDLVVSRKELLQGKKKCTDLSRTTFEVLKESRELKRTAQDTREQLQLHMRRFEWLKTRHMDTQCMVTKQEIEMTSLRMRLDDALSRLEEERARNANLMKVMGNRASAVVATDKLEQEVHQIYTIGAKFEQGLIAVSRKMSEQMRRLAEKSEKIPAKLEDIERTLNSVQEAQQLSGDQALLDFRQAKREVEYQSLMEEYNRLNAEHADFEKRHNDKLEEIETLKQTVASQAEQLASLGMETAKLDTKDTPEKPKVLRKRKRGRPKTSHLLH</sequence>
<name>A0AAN6D5H8_9ASCO</name>
<feature type="region of interest" description="Disordered" evidence="2">
    <location>
        <begin position="53"/>
        <end position="76"/>
    </location>
</feature>
<comment type="caution">
    <text evidence="3">The sequence shown here is derived from an EMBL/GenBank/DDBJ whole genome shotgun (WGS) entry which is preliminary data.</text>
</comment>
<proteinExistence type="predicted"/>
<feature type="compositionally biased region" description="Basic and acidic residues" evidence="2">
    <location>
        <begin position="375"/>
        <end position="387"/>
    </location>
</feature>
<organism evidence="3 6">
    <name type="scientific">Ogataea haglerorum</name>
    <dbReference type="NCBI Taxonomy" id="1937702"/>
    <lineage>
        <taxon>Eukaryota</taxon>
        <taxon>Fungi</taxon>
        <taxon>Dikarya</taxon>
        <taxon>Ascomycota</taxon>
        <taxon>Saccharomycotina</taxon>
        <taxon>Pichiomycetes</taxon>
        <taxon>Pichiales</taxon>
        <taxon>Pichiaceae</taxon>
        <taxon>Ogataea</taxon>
    </lineage>
</organism>
<feature type="coiled-coil region" evidence="1">
    <location>
        <begin position="318"/>
        <end position="359"/>
    </location>
</feature>
<dbReference type="EMBL" id="JAHLUH010000006">
    <property type="protein sequence ID" value="KAG7727491.1"/>
    <property type="molecule type" value="Genomic_DNA"/>
</dbReference>
<dbReference type="EMBL" id="JAHLUN010000008">
    <property type="protein sequence ID" value="KAG7764395.1"/>
    <property type="molecule type" value="Genomic_DNA"/>
</dbReference>
<feature type="compositionally biased region" description="Basic residues" evidence="2">
    <location>
        <begin position="388"/>
        <end position="404"/>
    </location>
</feature>
<feature type="region of interest" description="Disordered" evidence="2">
    <location>
        <begin position="367"/>
        <end position="404"/>
    </location>
</feature>
<dbReference type="Proteomes" id="UP000697297">
    <property type="component" value="Unassembled WGS sequence"/>
</dbReference>
<accession>A0AAN6D5H8</accession>
<dbReference type="AlphaFoldDB" id="A0AAN6D5H8"/>
<evidence type="ECO:0000313" key="3">
    <source>
        <dbReference type="EMBL" id="KAG7727491.1"/>
    </source>
</evidence>
<keyword evidence="1" id="KW-0175">Coiled coil</keyword>
<protein>
    <submittedName>
        <fullName evidence="3">Uncharacterized protein</fullName>
    </submittedName>
</protein>
<evidence type="ECO:0000313" key="6">
    <source>
        <dbReference type="Proteomes" id="UP000738402"/>
    </source>
</evidence>